<sequence>VEDEAAKSGKRKRKAKTGRMIVPIPNNGEASTEGGVKEMVQPSPKKHKGLPSPKGRTMGLLPGPNAPFGILGCGDKDASAACDGLGVIQPSSS</sequence>
<feature type="non-terminal residue" evidence="2">
    <location>
        <position position="1"/>
    </location>
</feature>
<proteinExistence type="predicted"/>
<evidence type="ECO:0000256" key="1">
    <source>
        <dbReference type="SAM" id="MobiDB-lite"/>
    </source>
</evidence>
<evidence type="ECO:0000313" key="2">
    <source>
        <dbReference type="EMBL" id="MCI41949.1"/>
    </source>
</evidence>
<dbReference type="AlphaFoldDB" id="A0A392RZW1"/>
<organism evidence="2 3">
    <name type="scientific">Trifolium medium</name>
    <dbReference type="NCBI Taxonomy" id="97028"/>
    <lineage>
        <taxon>Eukaryota</taxon>
        <taxon>Viridiplantae</taxon>
        <taxon>Streptophyta</taxon>
        <taxon>Embryophyta</taxon>
        <taxon>Tracheophyta</taxon>
        <taxon>Spermatophyta</taxon>
        <taxon>Magnoliopsida</taxon>
        <taxon>eudicotyledons</taxon>
        <taxon>Gunneridae</taxon>
        <taxon>Pentapetalae</taxon>
        <taxon>rosids</taxon>
        <taxon>fabids</taxon>
        <taxon>Fabales</taxon>
        <taxon>Fabaceae</taxon>
        <taxon>Papilionoideae</taxon>
        <taxon>50 kb inversion clade</taxon>
        <taxon>NPAAA clade</taxon>
        <taxon>Hologalegina</taxon>
        <taxon>IRL clade</taxon>
        <taxon>Trifolieae</taxon>
        <taxon>Trifolium</taxon>
    </lineage>
</organism>
<evidence type="ECO:0000313" key="3">
    <source>
        <dbReference type="Proteomes" id="UP000265520"/>
    </source>
</evidence>
<dbReference type="EMBL" id="LXQA010298291">
    <property type="protein sequence ID" value="MCI41949.1"/>
    <property type="molecule type" value="Genomic_DNA"/>
</dbReference>
<name>A0A392RZW1_9FABA</name>
<keyword evidence="3" id="KW-1185">Reference proteome</keyword>
<feature type="compositionally biased region" description="Basic residues" evidence="1">
    <location>
        <begin position="8"/>
        <end position="17"/>
    </location>
</feature>
<dbReference type="Proteomes" id="UP000265520">
    <property type="component" value="Unassembled WGS sequence"/>
</dbReference>
<accession>A0A392RZW1</accession>
<feature type="region of interest" description="Disordered" evidence="1">
    <location>
        <begin position="1"/>
        <end position="63"/>
    </location>
</feature>
<reference evidence="2 3" key="1">
    <citation type="journal article" date="2018" name="Front. Plant Sci.">
        <title>Red Clover (Trifolium pratense) and Zigzag Clover (T. medium) - A Picture of Genomic Similarities and Differences.</title>
        <authorList>
            <person name="Dluhosova J."/>
            <person name="Istvanek J."/>
            <person name="Nedelnik J."/>
            <person name="Repkova J."/>
        </authorList>
    </citation>
    <scope>NUCLEOTIDE SEQUENCE [LARGE SCALE GENOMIC DNA]</scope>
    <source>
        <strain evidence="3">cv. 10/8</strain>
        <tissue evidence="2">Leaf</tissue>
    </source>
</reference>
<comment type="caution">
    <text evidence="2">The sequence shown here is derived from an EMBL/GenBank/DDBJ whole genome shotgun (WGS) entry which is preliminary data.</text>
</comment>
<protein>
    <submittedName>
        <fullName evidence="2">Uncharacterized protein</fullName>
    </submittedName>
</protein>